<evidence type="ECO:0000259" key="3">
    <source>
        <dbReference type="Pfam" id="PF00472"/>
    </source>
</evidence>
<evidence type="ECO:0000313" key="5">
    <source>
        <dbReference type="Proteomes" id="UP000094801"/>
    </source>
</evidence>
<reference evidence="5" key="1">
    <citation type="submission" date="2016-04" db="EMBL/GenBank/DDBJ databases">
        <title>Comparative genomics of biotechnologically important yeasts.</title>
        <authorList>
            <consortium name="DOE Joint Genome Institute"/>
            <person name="Riley R."/>
            <person name="Haridas S."/>
            <person name="Wolfe K.H."/>
            <person name="Lopes M.R."/>
            <person name="Hittinger C.T."/>
            <person name="Goker M."/>
            <person name="Salamov A."/>
            <person name="Wisecaver J."/>
            <person name="Long T.M."/>
            <person name="Aerts A.L."/>
            <person name="Barry K."/>
            <person name="Choi C."/>
            <person name="Clum A."/>
            <person name="Coughlan A.Y."/>
            <person name="Deshpande S."/>
            <person name="Douglass A.P."/>
            <person name="Hanson S.J."/>
            <person name="Klenk H.-P."/>
            <person name="Labutti K."/>
            <person name="Lapidus A."/>
            <person name="Lindquist E."/>
            <person name="Lipzen A."/>
            <person name="Meier-Kolthoff J.P."/>
            <person name="Ohm R.A."/>
            <person name="Otillar R.P."/>
            <person name="Pangilinan J."/>
            <person name="Peng Y."/>
            <person name="Rokas A."/>
            <person name="Rosa C.A."/>
            <person name="Scheuner C."/>
            <person name="Sibirny A.A."/>
            <person name="Slot J.C."/>
            <person name="Stielow J.B."/>
            <person name="Sun H."/>
            <person name="Kurtzman C.P."/>
            <person name="Blackwell M."/>
            <person name="Grigoriev I.V."/>
            <person name="Jeffries T.W."/>
        </authorList>
    </citation>
    <scope>NUCLEOTIDE SEQUENCE [LARGE SCALE GENOMIC DNA]</scope>
    <source>
        <strain evidence="5">NRRL YB-2248</strain>
    </source>
</reference>
<dbReference type="GO" id="GO:0070126">
    <property type="term" value="P:mitochondrial translational termination"/>
    <property type="evidence" value="ECO:0007669"/>
    <property type="project" value="TreeGrafter"/>
</dbReference>
<dbReference type="InterPro" id="IPR000352">
    <property type="entry name" value="Pep_chain_release_fac_I"/>
</dbReference>
<dbReference type="Pfam" id="PF00472">
    <property type="entry name" value="RF-1"/>
    <property type="match status" value="1"/>
</dbReference>
<evidence type="ECO:0000256" key="1">
    <source>
        <dbReference type="ARBA" id="ARBA00010835"/>
    </source>
</evidence>
<dbReference type="OrthoDB" id="270639at2759"/>
<dbReference type="PANTHER" id="PTHR11075">
    <property type="entry name" value="PEPTIDE CHAIN RELEASE FACTOR"/>
    <property type="match status" value="1"/>
</dbReference>
<accession>A0A1E4T0M0</accession>
<dbReference type="Proteomes" id="UP000094801">
    <property type="component" value="Unassembled WGS sequence"/>
</dbReference>
<dbReference type="Gene3D" id="3.30.160.20">
    <property type="match status" value="1"/>
</dbReference>
<dbReference type="SUPFAM" id="SSF75620">
    <property type="entry name" value="Release factor"/>
    <property type="match status" value="1"/>
</dbReference>
<evidence type="ECO:0000256" key="2">
    <source>
        <dbReference type="SAM" id="MobiDB-lite"/>
    </source>
</evidence>
<evidence type="ECO:0000313" key="4">
    <source>
        <dbReference type="EMBL" id="ODV85278.1"/>
    </source>
</evidence>
<dbReference type="EMBL" id="KV453853">
    <property type="protein sequence ID" value="ODV85278.1"/>
    <property type="molecule type" value="Genomic_DNA"/>
</dbReference>
<dbReference type="GO" id="GO:0004045">
    <property type="term" value="F:peptidyl-tRNA hydrolase activity"/>
    <property type="evidence" value="ECO:0007669"/>
    <property type="project" value="TreeGrafter"/>
</dbReference>
<dbReference type="InterPro" id="IPR045853">
    <property type="entry name" value="Pep_chain_release_fac_I_sf"/>
</dbReference>
<dbReference type="PANTHER" id="PTHR11075:SF54">
    <property type="entry name" value="LARGE RIBOSOMAL SUBUNIT PROTEIN ML62"/>
    <property type="match status" value="1"/>
</dbReference>
<dbReference type="InterPro" id="IPR052104">
    <property type="entry name" value="Mito_Release_Factor_mL62"/>
</dbReference>
<organism evidence="4 5">
    <name type="scientific">[Candida] arabinofermentans NRRL YB-2248</name>
    <dbReference type="NCBI Taxonomy" id="983967"/>
    <lineage>
        <taxon>Eukaryota</taxon>
        <taxon>Fungi</taxon>
        <taxon>Dikarya</taxon>
        <taxon>Ascomycota</taxon>
        <taxon>Saccharomycotina</taxon>
        <taxon>Pichiomycetes</taxon>
        <taxon>Pichiales</taxon>
        <taxon>Pichiaceae</taxon>
        <taxon>Ogataea</taxon>
        <taxon>Ogataea/Candida clade</taxon>
    </lineage>
</organism>
<name>A0A1E4T0M0_9ASCO</name>
<feature type="compositionally biased region" description="Basic residues" evidence="2">
    <location>
        <begin position="189"/>
        <end position="202"/>
    </location>
</feature>
<dbReference type="GO" id="GO:0016150">
    <property type="term" value="F:translation release factor activity, codon nonspecific"/>
    <property type="evidence" value="ECO:0007669"/>
    <property type="project" value="TreeGrafter"/>
</dbReference>
<keyword evidence="5" id="KW-1185">Reference proteome</keyword>
<dbReference type="AlphaFoldDB" id="A0A1E4T0M0"/>
<dbReference type="GO" id="GO:0005762">
    <property type="term" value="C:mitochondrial large ribosomal subunit"/>
    <property type="evidence" value="ECO:0007669"/>
    <property type="project" value="TreeGrafter"/>
</dbReference>
<comment type="similarity">
    <text evidence="1">Belongs to the prokaryotic/mitochondrial release factor family.</text>
</comment>
<sequence>MIKNIIRTISTKCKNVDVIPPTKLNTKEQIEFNDFLNDFKSKPIIHLSKLFEISYARSSGSGGQHVNKTETKAIIRISNDKLQQMMNDNNNTNNNTNLHPYFLKCIYFNYINPKTPIFKKFPFFTKSGDVLITAQESRKRQDNVLACLNKFRKSCLTCYEVVLSDDVDELTKNRWVDLQGRDDSIRLRSKKLKSDKKQSRKRVQFDDY</sequence>
<feature type="region of interest" description="Disordered" evidence="2">
    <location>
        <begin position="189"/>
        <end position="208"/>
    </location>
</feature>
<feature type="domain" description="Prokaryotic-type class I peptide chain release factors" evidence="3">
    <location>
        <begin position="50"/>
        <end position="200"/>
    </location>
</feature>
<dbReference type="STRING" id="983967.A0A1E4T0M0"/>
<proteinExistence type="inferred from homology"/>
<gene>
    <name evidence="4" type="ORF">CANARDRAFT_28545</name>
</gene>
<protein>
    <recommendedName>
        <fullName evidence="3">Prokaryotic-type class I peptide chain release factors domain-containing protein</fullName>
    </recommendedName>
</protein>